<name>A0A6N6JHF1_9RHOB</name>
<dbReference type="EMBL" id="BLJE01000002">
    <property type="protein sequence ID" value="GFE65544.1"/>
    <property type="molecule type" value="Genomic_DNA"/>
</dbReference>
<reference evidence="1 2" key="1">
    <citation type="submission" date="2019-12" db="EMBL/GenBank/DDBJ databases">
        <title>Litoreibacter badius sp. nov., a novel bacteriochlorophyll a-containing bacterium in the genus Litoreibacter.</title>
        <authorList>
            <person name="Kanamuro M."/>
            <person name="Takabe Y."/>
            <person name="Mori K."/>
            <person name="Takaichi S."/>
            <person name="Hanada S."/>
        </authorList>
    </citation>
    <scope>NUCLEOTIDE SEQUENCE [LARGE SCALE GENOMIC DNA]</scope>
    <source>
        <strain evidence="1 2">K6</strain>
    </source>
</reference>
<protein>
    <submittedName>
        <fullName evidence="1">Uncharacterized protein</fullName>
    </submittedName>
</protein>
<proteinExistence type="predicted"/>
<keyword evidence="2" id="KW-1185">Reference proteome</keyword>
<accession>A0A6N6JHF1</accession>
<evidence type="ECO:0000313" key="1">
    <source>
        <dbReference type="EMBL" id="GFE65544.1"/>
    </source>
</evidence>
<dbReference type="AlphaFoldDB" id="A0A6N6JHF1"/>
<comment type="caution">
    <text evidence="1">The sequence shown here is derived from an EMBL/GenBank/DDBJ whole genome shotgun (WGS) entry which is preliminary data.</text>
</comment>
<evidence type="ECO:0000313" key="2">
    <source>
        <dbReference type="Proteomes" id="UP000436822"/>
    </source>
</evidence>
<sequence length="116" mass="13033">MISQLHADTGLKYSGASDTFKAAEAGKFYFFHPSQKETLKSIFIYKITSELHDLPMGYWCLESDRVGDLPSPANIAEDSSLVEIFSSFSSRIQLEFLYNDALCIADNIFFKGNSNE</sequence>
<gene>
    <name evidence="1" type="ORF">KIN_26180</name>
</gene>
<dbReference type="Proteomes" id="UP000436822">
    <property type="component" value="Unassembled WGS sequence"/>
</dbReference>
<organism evidence="1 2">
    <name type="scientific">Litoreibacter roseus</name>
    <dbReference type="NCBI Taxonomy" id="2601869"/>
    <lineage>
        <taxon>Bacteria</taxon>
        <taxon>Pseudomonadati</taxon>
        <taxon>Pseudomonadota</taxon>
        <taxon>Alphaproteobacteria</taxon>
        <taxon>Rhodobacterales</taxon>
        <taxon>Roseobacteraceae</taxon>
        <taxon>Litoreibacter</taxon>
    </lineage>
</organism>